<dbReference type="SUPFAM" id="SSF47473">
    <property type="entry name" value="EF-hand"/>
    <property type="match status" value="1"/>
</dbReference>
<dbReference type="PROSITE" id="PS00018">
    <property type="entry name" value="EF_HAND_1"/>
    <property type="match status" value="1"/>
</dbReference>
<dbReference type="InterPro" id="IPR018247">
    <property type="entry name" value="EF_Hand_1_Ca_BS"/>
</dbReference>
<gene>
    <name evidence="2" type="ORF">RMAR1173_LOCUS13472</name>
</gene>
<keyword evidence="1" id="KW-0106">Calcium</keyword>
<name>A0A7S2SDD1_9STRA</name>
<dbReference type="InterPro" id="IPR011992">
    <property type="entry name" value="EF-hand-dom_pair"/>
</dbReference>
<dbReference type="AlphaFoldDB" id="A0A7S2SDD1"/>
<sequence length="208" mass="23764">MSRAIVDRIFEVGARPSSDGPGSKSQCLTMLYEDFVYFMLSEEDKGNRASLEYWFTCVDHDADGIITPADMRCFYDVQASRMESLGHDVVPFADVLCQMSDMIKPETIGKISLEDLLREDIVCASGTIFDALFNLDKFIQFEQRDPFAERQKRDDPFRCDWDRFAFIEYNRLAQEEEAREEMDLDGFGDWNDGGGFAGGGGEYHESPF</sequence>
<accession>A0A7S2SDD1</accession>
<dbReference type="GO" id="GO:0000159">
    <property type="term" value="C:protein phosphatase type 2A complex"/>
    <property type="evidence" value="ECO:0007669"/>
    <property type="project" value="TreeGrafter"/>
</dbReference>
<protein>
    <submittedName>
        <fullName evidence="2">Uncharacterized protein</fullName>
    </submittedName>
</protein>
<proteinExistence type="predicted"/>
<evidence type="ECO:0000313" key="2">
    <source>
        <dbReference type="EMBL" id="CAD9696294.1"/>
    </source>
</evidence>
<evidence type="ECO:0000256" key="1">
    <source>
        <dbReference type="ARBA" id="ARBA00022837"/>
    </source>
</evidence>
<dbReference type="GO" id="GO:0019888">
    <property type="term" value="F:protein phosphatase regulator activity"/>
    <property type="evidence" value="ECO:0007669"/>
    <property type="project" value="TreeGrafter"/>
</dbReference>
<dbReference type="EMBL" id="HBHJ01020343">
    <property type="protein sequence ID" value="CAD9696294.1"/>
    <property type="molecule type" value="Transcribed_RNA"/>
</dbReference>
<reference evidence="2" key="1">
    <citation type="submission" date="2021-01" db="EMBL/GenBank/DDBJ databases">
        <authorList>
            <person name="Corre E."/>
            <person name="Pelletier E."/>
            <person name="Niang G."/>
            <person name="Scheremetjew M."/>
            <person name="Finn R."/>
            <person name="Kale V."/>
            <person name="Holt S."/>
            <person name="Cochrane G."/>
            <person name="Meng A."/>
            <person name="Brown T."/>
            <person name="Cohen L."/>
        </authorList>
    </citation>
    <scope>NUCLEOTIDE SEQUENCE</scope>
    <source>
        <strain evidence="2">CCMP1243</strain>
    </source>
</reference>
<dbReference type="Gene3D" id="1.10.238.10">
    <property type="entry name" value="EF-hand"/>
    <property type="match status" value="1"/>
</dbReference>
<dbReference type="PANTHER" id="PTHR14095:SF0">
    <property type="entry name" value="MIP22305P"/>
    <property type="match status" value="1"/>
</dbReference>
<dbReference type="PANTHER" id="PTHR14095">
    <property type="entry name" value="PHOSPHATASE 2A REGULATORY SUBUNIT-RELATED"/>
    <property type="match status" value="1"/>
</dbReference>
<organism evidence="2">
    <name type="scientific">Rhizochromulina marina</name>
    <dbReference type="NCBI Taxonomy" id="1034831"/>
    <lineage>
        <taxon>Eukaryota</taxon>
        <taxon>Sar</taxon>
        <taxon>Stramenopiles</taxon>
        <taxon>Ochrophyta</taxon>
        <taxon>Dictyochophyceae</taxon>
        <taxon>Rhizochromulinales</taxon>
        <taxon>Rhizochromulina</taxon>
    </lineage>
</organism>